<evidence type="ECO:0000256" key="7">
    <source>
        <dbReference type="ARBA" id="ARBA00022824"/>
    </source>
</evidence>
<keyword evidence="8 10" id="KW-1133">Transmembrane helix</keyword>
<dbReference type="STRING" id="6313.A0A0K0DHX6"/>
<dbReference type="GO" id="GO:0006506">
    <property type="term" value="P:GPI anchor biosynthetic process"/>
    <property type="evidence" value="ECO:0007669"/>
    <property type="project" value="UniProtKB-UniPathway"/>
</dbReference>
<evidence type="ECO:0000256" key="9">
    <source>
        <dbReference type="ARBA" id="ARBA00023136"/>
    </source>
</evidence>
<dbReference type="AlphaFoldDB" id="A0A0K0DHX6"/>
<evidence type="ECO:0000256" key="8">
    <source>
        <dbReference type="ARBA" id="ARBA00022989"/>
    </source>
</evidence>
<evidence type="ECO:0000256" key="5">
    <source>
        <dbReference type="ARBA" id="ARBA00022679"/>
    </source>
</evidence>
<evidence type="ECO:0000256" key="1">
    <source>
        <dbReference type="ARBA" id="ARBA00004477"/>
    </source>
</evidence>
<comment type="similarity">
    <text evidence="3">Belongs to the PIGG/PIGN/PIGO family. PIGG subfamily.</text>
</comment>
<dbReference type="PANTHER" id="PTHR23072:SF0">
    <property type="entry name" value="GPI ETHANOLAMINE PHOSPHATE TRANSFERASE 2"/>
    <property type="match status" value="1"/>
</dbReference>
<name>A0A0K0DHX6_ANGCA</name>
<evidence type="ECO:0000313" key="12">
    <source>
        <dbReference type="WBParaSite" id="ACAC_0001083901-mRNA-1"/>
    </source>
</evidence>
<dbReference type="CDD" id="cd16024">
    <property type="entry name" value="GPI_EPT_2"/>
    <property type="match status" value="1"/>
</dbReference>
<comment type="pathway">
    <text evidence="2">Glycolipid biosynthesis; glycosylphosphatidylinositol-anchor biosynthesis.</text>
</comment>
<evidence type="ECO:0000256" key="2">
    <source>
        <dbReference type="ARBA" id="ARBA00004687"/>
    </source>
</evidence>
<reference evidence="12" key="2">
    <citation type="submission" date="2017-02" db="UniProtKB">
        <authorList>
            <consortium name="WormBaseParasite"/>
        </authorList>
    </citation>
    <scope>IDENTIFICATION</scope>
</reference>
<dbReference type="Proteomes" id="UP000035642">
    <property type="component" value="Unassembled WGS sequence"/>
</dbReference>
<keyword evidence="6 10" id="KW-0812">Transmembrane</keyword>
<dbReference type="GO" id="GO:0051267">
    <property type="term" value="F:CP2 mannose-ethanolamine phosphotransferase activity"/>
    <property type="evidence" value="ECO:0007669"/>
    <property type="project" value="TreeGrafter"/>
</dbReference>
<keyword evidence="7" id="KW-0256">Endoplasmic reticulum</keyword>
<evidence type="ECO:0000256" key="4">
    <source>
        <dbReference type="ARBA" id="ARBA00022502"/>
    </source>
</evidence>
<dbReference type="SUPFAM" id="SSF53649">
    <property type="entry name" value="Alkaline phosphatase-like"/>
    <property type="match status" value="1"/>
</dbReference>
<dbReference type="Gene3D" id="3.40.720.10">
    <property type="entry name" value="Alkaline Phosphatase, subunit A"/>
    <property type="match status" value="1"/>
</dbReference>
<accession>A0A0K0DHX6</accession>
<evidence type="ECO:0000256" key="10">
    <source>
        <dbReference type="SAM" id="Phobius"/>
    </source>
</evidence>
<dbReference type="InterPro" id="IPR037674">
    <property type="entry name" value="PIG-G_N"/>
</dbReference>
<dbReference type="WBParaSite" id="ACAC_0001083901-mRNA-1">
    <property type="protein sequence ID" value="ACAC_0001083901-mRNA-1"/>
    <property type="gene ID" value="ACAC_0001083901"/>
</dbReference>
<feature type="transmembrane region" description="Helical" evidence="10">
    <location>
        <begin position="405"/>
        <end position="428"/>
    </location>
</feature>
<reference evidence="11" key="1">
    <citation type="submission" date="2012-09" db="EMBL/GenBank/DDBJ databases">
        <authorList>
            <person name="Martin A.A."/>
        </authorList>
    </citation>
    <scope>NUCLEOTIDE SEQUENCE</scope>
</reference>
<keyword evidence="11" id="KW-1185">Reference proteome</keyword>
<evidence type="ECO:0000256" key="3">
    <source>
        <dbReference type="ARBA" id="ARBA00005315"/>
    </source>
</evidence>
<dbReference type="Pfam" id="PF01663">
    <property type="entry name" value="Phosphodiest"/>
    <property type="match status" value="1"/>
</dbReference>
<sequence>MVRLQKLTILVLKSDIRELSSRSCLFHPTDSPGVVECLTKSFETKYACFYDDFDYHYLSNDAKVVLMVVDAWRLSHLVDPHSPMVFLREAILSGQAVAFVANVQTPTVTMPRIKALTSGVVPTLISLVTNFFATENVEDNWVNSAAAAGRRVIFFGDDTWLRLFPKAFDVAEGVTSFFVNDYTEVDNNVTRHLNVVLTTDDWDLLILHYLGLDHVGHSLGGESVEIGRKLHEMDNIARRIFRTVSARSPLLFVLVGDHGMTNAGSHGGGSEAESRVPLLFFYSKAKTIQGGNLNELPYAEQVDLASTLPFFLRTSIPSCSIGLSLVPYLGEHWKFPEPVIFSALVQSTIHFSKFADDYALSHLMNTEEGERCQAAKVFLTNARSPSTLERNREVQRKIIQSEEQILRWPVIVGLVLAVFTFLIFSGLYPFYNLAKSVKTDLLPPPIIPELRIEMPVLDTIFTDISVLAQDKQLRSQLRNRLHLRSSFNLFQLAYHYYCTLYNLP</sequence>
<proteinExistence type="inferred from homology"/>
<evidence type="ECO:0000313" key="11">
    <source>
        <dbReference type="Proteomes" id="UP000035642"/>
    </source>
</evidence>
<dbReference type="UniPathway" id="UPA00196"/>
<keyword evidence="9 10" id="KW-0472">Membrane</keyword>
<dbReference type="GO" id="GO:0005789">
    <property type="term" value="C:endoplasmic reticulum membrane"/>
    <property type="evidence" value="ECO:0007669"/>
    <property type="project" value="UniProtKB-SubCell"/>
</dbReference>
<keyword evidence="5" id="KW-0808">Transferase</keyword>
<comment type="subcellular location">
    <subcellularLocation>
        <location evidence="1">Endoplasmic reticulum membrane</location>
        <topology evidence="1">Multi-pass membrane protein</topology>
    </subcellularLocation>
</comment>
<dbReference type="InterPro" id="IPR017850">
    <property type="entry name" value="Alkaline_phosphatase_core_sf"/>
</dbReference>
<evidence type="ECO:0000256" key="6">
    <source>
        <dbReference type="ARBA" id="ARBA00022692"/>
    </source>
</evidence>
<dbReference type="PANTHER" id="PTHR23072">
    <property type="entry name" value="PHOSPHATIDYLINOSITOL GLYCAN-RELATED"/>
    <property type="match status" value="1"/>
</dbReference>
<dbReference type="InterPro" id="IPR039527">
    <property type="entry name" value="PIGG/GPI7"/>
</dbReference>
<dbReference type="InterPro" id="IPR002591">
    <property type="entry name" value="Phosphodiest/P_Trfase"/>
</dbReference>
<protein>
    <submittedName>
        <fullName evidence="12">GPI ethanolamine phosphate transferase 2</fullName>
    </submittedName>
</protein>
<keyword evidence="4" id="KW-0337">GPI-anchor biosynthesis</keyword>
<organism evidence="11 12">
    <name type="scientific">Angiostrongylus cantonensis</name>
    <name type="common">Rat lungworm</name>
    <dbReference type="NCBI Taxonomy" id="6313"/>
    <lineage>
        <taxon>Eukaryota</taxon>
        <taxon>Metazoa</taxon>
        <taxon>Ecdysozoa</taxon>
        <taxon>Nematoda</taxon>
        <taxon>Chromadorea</taxon>
        <taxon>Rhabditida</taxon>
        <taxon>Rhabditina</taxon>
        <taxon>Rhabditomorpha</taxon>
        <taxon>Strongyloidea</taxon>
        <taxon>Metastrongylidae</taxon>
        <taxon>Angiostrongylus</taxon>
    </lineage>
</organism>